<dbReference type="Proteomes" id="UP000594681">
    <property type="component" value="Chromosome"/>
</dbReference>
<evidence type="ECO:0000313" key="2">
    <source>
        <dbReference type="Proteomes" id="UP000594681"/>
    </source>
</evidence>
<proteinExistence type="predicted"/>
<name>A0A7T0KEJ3_9CORY</name>
<dbReference type="EMBL" id="CP064954">
    <property type="protein sequence ID" value="QPK78243.1"/>
    <property type="molecule type" value="Genomic_DNA"/>
</dbReference>
<sequence>MEFSFIALVLVLVVLAVAAWAYFTATRLNRLHIRVDSALAALEAALDRRAAVAAALDVRLEVPARAAEESHIVQGHFAARSLKERELAQAMKHAFVSYPPRLVEADTRVRIAHRFYNEAVADTRALRLRPAVRVLRLGGTAPLPEFFELSDLREQAQA</sequence>
<gene>
    <name evidence="1" type="ORF">G7Y31_06510</name>
</gene>
<protein>
    <recommendedName>
        <fullName evidence="3">NUDIX hydrolase</fullName>
    </recommendedName>
</protein>
<reference evidence="1 2" key="1">
    <citation type="submission" date="2020-11" db="EMBL/GenBank/DDBJ databases">
        <title>Corynebacterium sp. ZJ-599.</title>
        <authorList>
            <person name="Zhou J."/>
        </authorList>
    </citation>
    <scope>NUCLEOTIDE SEQUENCE [LARGE SCALE GENOMIC DNA]</scope>
    <source>
        <strain evidence="1 2">ZJ-599</strain>
    </source>
</reference>
<dbReference type="AlphaFoldDB" id="A0A7T0KEJ3"/>
<evidence type="ECO:0008006" key="3">
    <source>
        <dbReference type="Google" id="ProtNLM"/>
    </source>
</evidence>
<dbReference type="RefSeq" id="WP_165006279.1">
    <property type="nucleotide sequence ID" value="NZ_CP064954.1"/>
</dbReference>
<dbReference type="KEGG" id="cliz:G7Y31_06510"/>
<keyword evidence="2" id="KW-1185">Reference proteome</keyword>
<evidence type="ECO:0000313" key="1">
    <source>
        <dbReference type="EMBL" id="QPK78243.1"/>
    </source>
</evidence>
<accession>A0A7T0KEJ3</accession>
<organism evidence="1 2">
    <name type="scientific">Corynebacterium lizhenjunii</name>
    <dbReference type="NCBI Taxonomy" id="2709394"/>
    <lineage>
        <taxon>Bacteria</taxon>
        <taxon>Bacillati</taxon>
        <taxon>Actinomycetota</taxon>
        <taxon>Actinomycetes</taxon>
        <taxon>Mycobacteriales</taxon>
        <taxon>Corynebacteriaceae</taxon>
        <taxon>Corynebacterium</taxon>
    </lineage>
</organism>